<dbReference type="AlphaFoldDB" id="A0A2T3A3M8"/>
<dbReference type="GO" id="GO:0016746">
    <property type="term" value="F:acyltransferase activity"/>
    <property type="evidence" value="ECO:0007669"/>
    <property type="project" value="UniProtKB-KW"/>
</dbReference>
<organism evidence="5 6">
    <name type="scientific">Coniella lustricola</name>
    <dbReference type="NCBI Taxonomy" id="2025994"/>
    <lineage>
        <taxon>Eukaryota</taxon>
        <taxon>Fungi</taxon>
        <taxon>Dikarya</taxon>
        <taxon>Ascomycota</taxon>
        <taxon>Pezizomycotina</taxon>
        <taxon>Sordariomycetes</taxon>
        <taxon>Sordariomycetidae</taxon>
        <taxon>Diaporthales</taxon>
        <taxon>Schizoparmaceae</taxon>
        <taxon>Coniella</taxon>
    </lineage>
</organism>
<reference evidence="5 6" key="1">
    <citation type="journal article" date="2018" name="Mycol. Prog.">
        <title>Coniella lustricola, a new species from submerged detritus.</title>
        <authorList>
            <person name="Raudabaugh D.B."/>
            <person name="Iturriaga T."/>
            <person name="Carver A."/>
            <person name="Mondo S."/>
            <person name="Pangilinan J."/>
            <person name="Lipzen A."/>
            <person name="He G."/>
            <person name="Amirebrahimi M."/>
            <person name="Grigoriev I.V."/>
            <person name="Miller A.N."/>
        </authorList>
    </citation>
    <scope>NUCLEOTIDE SEQUENCE [LARGE SCALE GENOMIC DNA]</scope>
    <source>
        <strain evidence="5 6">B22-T-1</strain>
    </source>
</reference>
<evidence type="ECO:0000256" key="2">
    <source>
        <dbReference type="ARBA" id="ARBA00009861"/>
    </source>
</evidence>
<evidence type="ECO:0000313" key="5">
    <source>
        <dbReference type="EMBL" id="PSR82294.1"/>
    </source>
</evidence>
<proteinExistence type="inferred from homology"/>
<dbReference type="STRING" id="2025994.A0A2T3A3M8"/>
<protein>
    <recommendedName>
        <fullName evidence="7">Transferase family-domain-containing protein</fullName>
    </recommendedName>
</protein>
<dbReference type="InterPro" id="IPR023213">
    <property type="entry name" value="CAT-like_dom_sf"/>
</dbReference>
<accession>A0A2T3A3M8</accession>
<dbReference type="EMBL" id="KZ678481">
    <property type="protein sequence ID" value="PSR82294.1"/>
    <property type="molecule type" value="Genomic_DNA"/>
</dbReference>
<dbReference type="PANTHER" id="PTHR31896">
    <property type="entry name" value="FAMILY REGULATORY PROTEIN, PUTATIVE (AFU_ORTHOLOGUE AFUA_3G14730)-RELATED"/>
    <property type="match status" value="1"/>
</dbReference>
<evidence type="ECO:0008006" key="7">
    <source>
        <dbReference type="Google" id="ProtNLM"/>
    </source>
</evidence>
<evidence type="ECO:0000256" key="1">
    <source>
        <dbReference type="ARBA" id="ARBA00005179"/>
    </source>
</evidence>
<evidence type="ECO:0000256" key="4">
    <source>
        <dbReference type="ARBA" id="ARBA00023315"/>
    </source>
</evidence>
<evidence type="ECO:0000313" key="6">
    <source>
        <dbReference type="Proteomes" id="UP000241462"/>
    </source>
</evidence>
<name>A0A2T3A3M8_9PEZI</name>
<comment type="similarity">
    <text evidence="2">Belongs to the plant acyltransferase family.</text>
</comment>
<evidence type="ECO:0000256" key="3">
    <source>
        <dbReference type="ARBA" id="ARBA00022679"/>
    </source>
</evidence>
<dbReference type="Proteomes" id="UP000241462">
    <property type="component" value="Unassembled WGS sequence"/>
</dbReference>
<dbReference type="Gene3D" id="3.30.559.10">
    <property type="entry name" value="Chloramphenicol acetyltransferase-like domain"/>
    <property type="match status" value="2"/>
</dbReference>
<gene>
    <name evidence="5" type="ORF">BD289DRAFT_371436</name>
</gene>
<dbReference type="InParanoid" id="A0A2T3A3M8"/>
<dbReference type="InterPro" id="IPR051283">
    <property type="entry name" value="Sec_Metabolite_Acyltrans"/>
</dbReference>
<sequence length="514" mass="58249">MDLRRIFSSWTAGLGLTSTTRDAQDDDQYDVYPVHMLDDTEGTRNYMVGQTLVFNDVLDAERLHDSLSRLLEIGDWRKFGGRIRFKDGGRLEIHSPKYYNAERPAVFFTHDVSSFEISIKDHDLARELPKPTQEPSIQRGADDFRSFAARTDIPTNIEDMVQRSLPLLSLHITSFNDATLVGLAWPHILMDAVGIKALLTSWSRVLCGEDEMVPAVLGAHNDVLYDMTDETDHNFEVRQESFFVKNSLNGLGLIIFIIRHLWTVIWYHGFEKRTIYLPKSKILQIQESTRLEAAEAAKIKAQESCFISEADILMAWAAEKVIMAEAQSKPVTIMAAVNVRFRLSSVTEKITVNHGGVYLQNMVLACFACLPTALRPVSCGAIALECRRLFTQQTTEEEMLKLLRVLRKMRDAGKEAKMPLCGQSDALLILWNDLSKIDLLSAANFSAAVLTQNKSIRTGSNAPGTMEYHHLQRLKPNYWVANTFTVLGKDHHGGCWIMGLLSPKVWERFHRDFQ</sequence>
<dbReference type="OrthoDB" id="21502at2759"/>
<keyword evidence="4" id="KW-0012">Acyltransferase</keyword>
<comment type="pathway">
    <text evidence="1">Secondary metabolite biosynthesis.</text>
</comment>
<dbReference type="PANTHER" id="PTHR31896:SF69">
    <property type="entry name" value="FAMILY REGULATORY PROTEIN, PUTATIVE (AFU_ORTHOLOGUE AFUA_3G14730)-RELATED"/>
    <property type="match status" value="1"/>
</dbReference>
<keyword evidence="6" id="KW-1185">Reference proteome</keyword>
<keyword evidence="3" id="KW-0808">Transferase</keyword>